<dbReference type="InterPro" id="IPR000551">
    <property type="entry name" value="MerR-type_HTH_dom"/>
</dbReference>
<dbReference type="NCBIfam" id="TIGR02044">
    <property type="entry name" value="CueR"/>
    <property type="match status" value="1"/>
</dbReference>
<dbReference type="PRINTS" id="PR00040">
    <property type="entry name" value="HTHMERR"/>
</dbReference>
<name>F2J500_POLGS</name>
<dbReference type="Pfam" id="PF13411">
    <property type="entry name" value="MerR_1"/>
    <property type="match status" value="1"/>
</dbReference>
<dbReference type="KEGG" id="pgv:SL003B_1614"/>
<dbReference type="InterPro" id="IPR047057">
    <property type="entry name" value="MerR_fam"/>
</dbReference>
<dbReference type="InterPro" id="IPR011789">
    <property type="entry name" value="CueR"/>
</dbReference>
<keyword evidence="8" id="KW-1185">Reference proteome</keyword>
<reference evidence="7 8" key="1">
    <citation type="journal article" date="2011" name="J. Bacteriol.">
        <title>Complete genome sequence of Polymorphum gilvum SL003B-26A1T, a crude oil-degrading bacterium from oil-polluted saline soil.</title>
        <authorList>
            <person name="Li S.G."/>
            <person name="Tang Y.Q."/>
            <person name="Nie Y."/>
            <person name="Cai M."/>
            <person name="Wu X.L."/>
        </authorList>
    </citation>
    <scope>NUCLEOTIDE SEQUENCE [LARGE SCALE GENOMIC DNA]</scope>
    <source>
        <strain evidence="8">LMG 25793 / CGMCC 1.9160 / SL003B-26A1</strain>
    </source>
</reference>
<dbReference type="EMBL" id="CP002568">
    <property type="protein sequence ID" value="ADZ70042.1"/>
    <property type="molecule type" value="Genomic_DNA"/>
</dbReference>
<feature type="domain" description="HTH merR-type" evidence="6">
    <location>
        <begin position="1"/>
        <end position="68"/>
    </location>
</feature>
<organism evidence="7 8">
    <name type="scientific">Polymorphum gilvum (strain LMG 25793 / CGMCC 1.9160 / SL003B-26A1)</name>
    <dbReference type="NCBI Taxonomy" id="991905"/>
    <lineage>
        <taxon>Bacteria</taxon>
        <taxon>Pseudomonadati</taxon>
        <taxon>Pseudomonadota</taxon>
        <taxon>Alphaproteobacteria</taxon>
        <taxon>Rhodobacterales</taxon>
        <taxon>Paracoccaceae</taxon>
        <taxon>Polymorphum</taxon>
    </lineage>
</organism>
<evidence type="ECO:0000256" key="3">
    <source>
        <dbReference type="ARBA" id="ARBA00023015"/>
    </source>
</evidence>
<dbReference type="PATRIC" id="fig|991905.3.peg.1659"/>
<evidence type="ECO:0000259" key="6">
    <source>
        <dbReference type="PROSITE" id="PS50937"/>
    </source>
</evidence>
<dbReference type="OrthoDB" id="9802944at2"/>
<evidence type="ECO:0000313" key="8">
    <source>
        <dbReference type="Proteomes" id="UP000008130"/>
    </source>
</evidence>
<keyword evidence="3" id="KW-0805">Transcription regulation</keyword>
<dbReference type="RefSeq" id="WP_013652359.1">
    <property type="nucleotide sequence ID" value="NC_015259.1"/>
</dbReference>
<dbReference type="PANTHER" id="PTHR30204:SF94">
    <property type="entry name" value="HEAVY METAL-DEPENDENT TRANSCRIPTIONAL REGULATOR HI_0293-RELATED"/>
    <property type="match status" value="1"/>
</dbReference>
<sequence>MNIGDAAQETGLPAKTLRYYEDIGLVRPLRQENGYRYYSARDVDRLRFLKRARGLGFSIEDCRSLLQFQEDPTRASADVKRVAEAHIRTLDSKIEELLDLRRTLGDMVATCRGDADPDCAILQGLAADE</sequence>
<evidence type="ECO:0000256" key="5">
    <source>
        <dbReference type="ARBA" id="ARBA00023163"/>
    </source>
</evidence>
<evidence type="ECO:0000313" key="7">
    <source>
        <dbReference type="EMBL" id="ADZ70042.1"/>
    </source>
</evidence>
<dbReference type="GO" id="GO:0005737">
    <property type="term" value="C:cytoplasm"/>
    <property type="evidence" value="ECO:0007669"/>
    <property type="project" value="UniProtKB-SubCell"/>
</dbReference>
<keyword evidence="5" id="KW-0804">Transcription</keyword>
<evidence type="ECO:0000256" key="4">
    <source>
        <dbReference type="ARBA" id="ARBA00023125"/>
    </source>
</evidence>
<dbReference type="Gene3D" id="1.10.1660.10">
    <property type="match status" value="1"/>
</dbReference>
<dbReference type="HOGENOM" id="CLU_060077_2_0_5"/>
<dbReference type="PANTHER" id="PTHR30204">
    <property type="entry name" value="REDOX-CYCLING DRUG-SENSING TRANSCRIPTIONAL ACTIVATOR SOXR"/>
    <property type="match status" value="1"/>
</dbReference>
<dbReference type="Proteomes" id="UP000008130">
    <property type="component" value="Chromosome"/>
</dbReference>
<dbReference type="PROSITE" id="PS50937">
    <property type="entry name" value="HTH_MERR_2"/>
    <property type="match status" value="1"/>
</dbReference>
<proteinExistence type="predicted"/>
<dbReference type="SUPFAM" id="SSF46955">
    <property type="entry name" value="Putative DNA-binding domain"/>
    <property type="match status" value="1"/>
</dbReference>
<gene>
    <name evidence="7" type="ordered locus">SL003B_1614</name>
</gene>
<keyword evidence="4" id="KW-0238">DNA-binding</keyword>
<comment type="subcellular location">
    <subcellularLocation>
        <location evidence="1">Cytoplasm</location>
    </subcellularLocation>
</comment>
<dbReference type="SMART" id="SM00422">
    <property type="entry name" value="HTH_MERR"/>
    <property type="match status" value="1"/>
</dbReference>
<protein>
    <submittedName>
        <fullName evidence="7">CueR-like heavy metal response, transcription regulator</fullName>
    </submittedName>
</protein>
<dbReference type="GO" id="GO:0005507">
    <property type="term" value="F:copper ion binding"/>
    <property type="evidence" value="ECO:0007669"/>
    <property type="project" value="InterPro"/>
</dbReference>
<evidence type="ECO:0000256" key="2">
    <source>
        <dbReference type="ARBA" id="ARBA00022490"/>
    </source>
</evidence>
<dbReference type="GO" id="GO:0003677">
    <property type="term" value="F:DNA binding"/>
    <property type="evidence" value="ECO:0007669"/>
    <property type="project" value="UniProtKB-KW"/>
</dbReference>
<accession>F2J500</accession>
<dbReference type="eggNOG" id="COG0789">
    <property type="taxonomic scope" value="Bacteria"/>
</dbReference>
<dbReference type="InterPro" id="IPR009061">
    <property type="entry name" value="DNA-bd_dom_put_sf"/>
</dbReference>
<dbReference type="AlphaFoldDB" id="F2J500"/>
<dbReference type="GO" id="GO:0003700">
    <property type="term" value="F:DNA-binding transcription factor activity"/>
    <property type="evidence" value="ECO:0007669"/>
    <property type="project" value="InterPro"/>
</dbReference>
<dbReference type="STRING" id="991905.SL003B_1614"/>
<dbReference type="GO" id="GO:0045893">
    <property type="term" value="P:positive regulation of DNA-templated transcription"/>
    <property type="evidence" value="ECO:0007669"/>
    <property type="project" value="InterPro"/>
</dbReference>
<keyword evidence="2" id="KW-0963">Cytoplasm</keyword>
<evidence type="ECO:0000256" key="1">
    <source>
        <dbReference type="ARBA" id="ARBA00004496"/>
    </source>
</evidence>